<proteinExistence type="predicted"/>
<protein>
    <submittedName>
        <fullName evidence="2">Uncharacterized protein</fullName>
    </submittedName>
</protein>
<keyword evidence="3" id="KW-1185">Reference proteome</keyword>
<dbReference type="AlphaFoldDB" id="A0A8U0HSG2"/>
<gene>
    <name evidence="2" type="ORF">M0R89_14535</name>
</gene>
<reference evidence="2 3" key="1">
    <citation type="submission" date="2022-04" db="EMBL/GenBank/DDBJ databases">
        <title>Diverse halophilic archaea isolated from saline environments.</title>
        <authorList>
            <person name="Cui H.-L."/>
        </authorList>
    </citation>
    <scope>NUCLEOTIDE SEQUENCE [LARGE SCALE GENOMIC DNA]</scope>
    <source>
        <strain evidence="2 3">XZYJT49</strain>
    </source>
</reference>
<feature type="transmembrane region" description="Helical" evidence="1">
    <location>
        <begin position="12"/>
        <end position="30"/>
    </location>
</feature>
<accession>A0A8U0HSG2</accession>
<keyword evidence="1" id="KW-0472">Membrane</keyword>
<name>A0A8U0HSG2_9EURY</name>
<dbReference type="GeneID" id="72186440"/>
<keyword evidence="1" id="KW-1133">Transmembrane helix</keyword>
<evidence type="ECO:0000313" key="3">
    <source>
        <dbReference type="Proteomes" id="UP000830729"/>
    </source>
</evidence>
<dbReference type="KEGG" id="halx:M0R89_14535"/>
<feature type="transmembrane region" description="Helical" evidence="1">
    <location>
        <begin position="36"/>
        <end position="54"/>
    </location>
</feature>
<sequence>MVLDNAQSKYGVAVLVIAGVLLFGSVALGLPFAREAGAVSVLGLAAGAVLIGTAEDGRPV</sequence>
<dbReference type="Proteomes" id="UP000830729">
    <property type="component" value="Chromosome"/>
</dbReference>
<dbReference type="RefSeq" id="WP_248649803.1">
    <property type="nucleotide sequence ID" value="NZ_CP096659.1"/>
</dbReference>
<evidence type="ECO:0000256" key="1">
    <source>
        <dbReference type="SAM" id="Phobius"/>
    </source>
</evidence>
<evidence type="ECO:0000313" key="2">
    <source>
        <dbReference type="EMBL" id="UPV73751.1"/>
    </source>
</evidence>
<organism evidence="2 3">
    <name type="scientific">Halorussus limi</name>
    <dbReference type="NCBI Taxonomy" id="2938695"/>
    <lineage>
        <taxon>Archaea</taxon>
        <taxon>Methanobacteriati</taxon>
        <taxon>Methanobacteriota</taxon>
        <taxon>Stenosarchaea group</taxon>
        <taxon>Halobacteria</taxon>
        <taxon>Halobacteriales</taxon>
        <taxon>Haladaptataceae</taxon>
        <taxon>Halorussus</taxon>
    </lineage>
</organism>
<keyword evidence="1" id="KW-0812">Transmembrane</keyword>
<dbReference type="EMBL" id="CP096659">
    <property type="protein sequence ID" value="UPV73751.1"/>
    <property type="molecule type" value="Genomic_DNA"/>
</dbReference>